<dbReference type="InterPro" id="IPR008207">
    <property type="entry name" value="Sig_transdc_His_kin_Hpt_dom"/>
</dbReference>
<evidence type="ECO:0000259" key="21">
    <source>
        <dbReference type="PROSITE" id="PS50112"/>
    </source>
</evidence>
<evidence type="ECO:0000313" key="25">
    <source>
        <dbReference type="EMBL" id="OFC70859.1"/>
    </source>
</evidence>
<dbReference type="InterPro" id="IPR001610">
    <property type="entry name" value="PAC"/>
</dbReference>
<dbReference type="GO" id="GO:0006355">
    <property type="term" value="P:regulation of DNA-templated transcription"/>
    <property type="evidence" value="ECO:0007669"/>
    <property type="project" value="InterPro"/>
</dbReference>
<dbReference type="GO" id="GO:0005886">
    <property type="term" value="C:plasma membrane"/>
    <property type="evidence" value="ECO:0007669"/>
    <property type="project" value="UniProtKB-SubCell"/>
</dbReference>
<keyword evidence="7" id="KW-0808">Transferase</keyword>
<dbReference type="InterPro" id="IPR000014">
    <property type="entry name" value="PAS"/>
</dbReference>
<keyword evidence="8 17" id="KW-0812">Transmembrane</keyword>
<evidence type="ECO:0000256" key="3">
    <source>
        <dbReference type="ARBA" id="ARBA00012438"/>
    </source>
</evidence>
<dbReference type="SUPFAM" id="SSF55874">
    <property type="entry name" value="ATPase domain of HSP90 chaperone/DNA topoisomerase II/histidine kinase"/>
    <property type="match status" value="1"/>
</dbReference>
<dbReference type="Pfam" id="PF01627">
    <property type="entry name" value="Hpt"/>
    <property type="match status" value="1"/>
</dbReference>
<dbReference type="FunFam" id="3.30.565.10:FF:000010">
    <property type="entry name" value="Sensor histidine kinase RcsC"/>
    <property type="match status" value="1"/>
</dbReference>
<dbReference type="Gene3D" id="3.40.50.2300">
    <property type="match status" value="1"/>
</dbReference>
<evidence type="ECO:0000256" key="7">
    <source>
        <dbReference type="ARBA" id="ARBA00022679"/>
    </source>
</evidence>
<dbReference type="Gene3D" id="3.30.565.10">
    <property type="entry name" value="Histidine kinase-like ATPase, C-terminal domain"/>
    <property type="match status" value="1"/>
</dbReference>
<dbReference type="PROSITE" id="PS50924">
    <property type="entry name" value="MHYT"/>
    <property type="match status" value="1"/>
</dbReference>
<comment type="subcellular location">
    <subcellularLocation>
        <location evidence="2">Cell inner membrane</location>
        <topology evidence="2">Multi-pass membrane protein</topology>
    </subcellularLocation>
</comment>
<dbReference type="PANTHER" id="PTHR43047">
    <property type="entry name" value="TWO-COMPONENT HISTIDINE PROTEIN KINASE"/>
    <property type="match status" value="1"/>
</dbReference>
<evidence type="ECO:0000259" key="20">
    <source>
        <dbReference type="PROSITE" id="PS50110"/>
    </source>
</evidence>
<dbReference type="Pfam" id="PF02518">
    <property type="entry name" value="HATPase_c"/>
    <property type="match status" value="1"/>
</dbReference>
<keyword evidence="4" id="KW-1003">Cell membrane</keyword>
<dbReference type="PRINTS" id="PR00344">
    <property type="entry name" value="BCTRLSENSOR"/>
</dbReference>
<comment type="caution">
    <text evidence="25">The sequence shown here is derived from an EMBL/GenBank/DDBJ whole genome shotgun (WGS) entry which is preliminary data.</text>
</comment>
<dbReference type="SMART" id="SM00073">
    <property type="entry name" value="HPT"/>
    <property type="match status" value="1"/>
</dbReference>
<feature type="domain" description="Histidine kinase" evidence="19">
    <location>
        <begin position="544"/>
        <end position="760"/>
    </location>
</feature>
<dbReference type="SUPFAM" id="SSF55785">
    <property type="entry name" value="PYP-like sensor domain (PAS domain)"/>
    <property type="match status" value="2"/>
</dbReference>
<feature type="domain" description="Response regulatory" evidence="20">
    <location>
        <begin position="779"/>
        <end position="898"/>
    </location>
</feature>
<feature type="domain" description="PAC" evidence="22">
    <location>
        <begin position="474"/>
        <end position="526"/>
    </location>
</feature>
<dbReference type="Pfam" id="PF00989">
    <property type="entry name" value="PAS"/>
    <property type="match status" value="1"/>
</dbReference>
<dbReference type="PROSITE" id="PS50894">
    <property type="entry name" value="HPT"/>
    <property type="match status" value="1"/>
</dbReference>
<evidence type="ECO:0000256" key="4">
    <source>
        <dbReference type="ARBA" id="ARBA00022475"/>
    </source>
</evidence>
<evidence type="ECO:0000256" key="5">
    <source>
        <dbReference type="ARBA" id="ARBA00022519"/>
    </source>
</evidence>
<dbReference type="Pfam" id="PF00072">
    <property type="entry name" value="Response_reg"/>
    <property type="match status" value="1"/>
</dbReference>
<dbReference type="PROSITE" id="PS50109">
    <property type="entry name" value="HIS_KIN"/>
    <property type="match status" value="1"/>
</dbReference>
<dbReference type="SUPFAM" id="SSF47384">
    <property type="entry name" value="Homodimeric domain of signal transducing histidine kinase"/>
    <property type="match status" value="1"/>
</dbReference>
<keyword evidence="10" id="KW-0418">Kinase</keyword>
<name>A0A1E7ZBH1_9ALTE</name>
<keyword evidence="11" id="KW-0067">ATP-binding</keyword>
<sequence length="1109" mass="123113">MLEWLMSFFVIPESSLLLTGEYSPSLMVLSISISIFASYMAFLVAGQAAQSVNRKRKAILLALGSLALGGGIWAMHFIGMLAFELCTPISYDTKTTFLSFIPGMLAAYVALRSLTRRQVRFVQVLVGGVLVGSGIGAMHYSGMAAMEMAPLLRYNLPMFSLSIVVAVSLAMLALWIKFGLKRIAMAKGFKGTRVIASVVMGCAITAMHYTGMAAARFVAPPGFESSMQDQSISYVLAGYVSFFTLVIIGVVIGVTSLFRYMDISQKAENSRRTQVALMDTAIDGIITVNSLGTILNMNKAVSRILGWDESMLIGQPFASLMEKSQEQTFDSHFFAKIQSSQQKQSSRFSKDLYALDNHSQPVPVRVGIGHTQLGEQHLFVINMSDNRERMQMEKTIRDNEARFRSFFNNIPGIAYRSLNSEGMPLVFVNNAIQEITGYTADAFTREDERINLFDLVHPDDKAAYQAARQTDSEFYVEYRLIDRNGETKWMREYGSIVDIADNEVSWVDGFIMDITSRKEMEVALRDAKNEAEEAAASRASFLANMSHEIRTPMNAIIGFSDILLDEKLTDGQHKHLTTINRSARSLLHLLNDILDSAKLDKGKLELDYRNFAISEEIDTVISTYWLDAKRKGLDLQVSVSPLLSDYYYGVPERLRQVLNNLISNAVKFTAHGEITLSVHPQENGVEFSVSDSGIGMTEEQLSRVFDAFAQADASMSRKYGGTGLGTTICKQLVELMGGDIQVSSEQGRGTNFTFRLPITPVSEQEQVTQVASIDLPPLHVLVVDDISQNVDLISLLLNRAGHSVDFAENGKLAFEKMKTGNFDVVLMDLQMPVMDGLTAAANRREWEQAKGLKQLPIIALTASVLVQDKLDAQNAGMEGFANKPIDFPTLIAEIARVLGFEYTTVAEATDATDSDPNSVIDFRRGTQLWGDKATLEREIRRFLSTASEMLTQLVQCLVVEDMEQVISHLHGMKGVSGNLGLVRVMNVAGEFERNARNDHLSAEDIPTLKAALREVENQLAQQTASTQEEALEEVDKGALKRILASLLDSAKQNQFDETIVTYCEGHYFGSYNVQVQCILQDMDDFEFERAVVRINELIEKLEETGTDYD</sequence>
<feature type="modified residue" description="4-aspartylphosphate" evidence="16">
    <location>
        <position position="828"/>
    </location>
</feature>
<dbReference type="InterPro" id="IPR011006">
    <property type="entry name" value="CheY-like_superfamily"/>
</dbReference>
<dbReference type="STRING" id="1656094.BFC18_10420"/>
<reference evidence="25 26" key="1">
    <citation type="submission" date="2016-08" db="EMBL/GenBank/DDBJ databases">
        <authorList>
            <person name="Seilhamer J.J."/>
        </authorList>
    </citation>
    <scope>NUCLEOTIDE SEQUENCE [LARGE SCALE GENOMIC DNA]</scope>
    <source>
        <strain evidence="25 26">KCTC 42603</strain>
    </source>
</reference>
<proteinExistence type="predicted"/>
<dbReference type="CDD" id="cd16922">
    <property type="entry name" value="HATPase_EvgS-ArcB-TorS-like"/>
    <property type="match status" value="1"/>
</dbReference>
<keyword evidence="14 17" id="KW-0472">Membrane</keyword>
<feature type="transmembrane region" description="Helical" evidence="17">
    <location>
        <begin position="26"/>
        <end position="46"/>
    </location>
</feature>
<feature type="transmembrane region" description="Helical" evidence="17">
    <location>
        <begin position="58"/>
        <end position="83"/>
    </location>
</feature>
<dbReference type="InterPro" id="IPR036097">
    <property type="entry name" value="HisK_dim/P_sf"/>
</dbReference>
<evidence type="ECO:0000259" key="22">
    <source>
        <dbReference type="PROSITE" id="PS50113"/>
    </source>
</evidence>
<evidence type="ECO:0000256" key="16">
    <source>
        <dbReference type="PROSITE-ProRule" id="PRU00169"/>
    </source>
</evidence>
<evidence type="ECO:0000313" key="26">
    <source>
        <dbReference type="Proteomes" id="UP000175691"/>
    </source>
</evidence>
<dbReference type="InterPro" id="IPR035965">
    <property type="entry name" value="PAS-like_dom_sf"/>
</dbReference>
<organism evidence="25 26">
    <name type="scientific">Alteromonas confluentis</name>
    <dbReference type="NCBI Taxonomy" id="1656094"/>
    <lineage>
        <taxon>Bacteria</taxon>
        <taxon>Pseudomonadati</taxon>
        <taxon>Pseudomonadota</taxon>
        <taxon>Gammaproteobacteria</taxon>
        <taxon>Alteromonadales</taxon>
        <taxon>Alteromonadaceae</taxon>
        <taxon>Alteromonas/Salinimonas group</taxon>
        <taxon>Alteromonas</taxon>
    </lineage>
</organism>
<dbReference type="InterPro" id="IPR000700">
    <property type="entry name" value="PAS-assoc_C"/>
</dbReference>
<keyword evidence="13" id="KW-0902">Two-component regulatory system</keyword>
<keyword evidence="12 17" id="KW-1133">Transmembrane helix</keyword>
<dbReference type="AlphaFoldDB" id="A0A1E7ZBH1"/>
<feature type="transmembrane region" description="Helical" evidence="17">
    <location>
        <begin position="231"/>
        <end position="254"/>
    </location>
</feature>
<feature type="domain" description="PAS" evidence="21">
    <location>
        <begin position="270"/>
        <end position="315"/>
    </location>
</feature>
<dbReference type="NCBIfam" id="TIGR00229">
    <property type="entry name" value="sensory_box"/>
    <property type="match status" value="2"/>
</dbReference>
<comment type="caution">
    <text evidence="17">Lacks conserved residue(s) required for the propagation of feature annotation.</text>
</comment>
<keyword evidence="9" id="KW-0547">Nucleotide-binding</keyword>
<dbReference type="SMART" id="SM00091">
    <property type="entry name" value="PAS"/>
    <property type="match status" value="2"/>
</dbReference>
<dbReference type="InterPro" id="IPR013767">
    <property type="entry name" value="PAS_fold"/>
</dbReference>
<gene>
    <name evidence="25" type="ORF">BFC18_10420</name>
</gene>
<evidence type="ECO:0000259" key="23">
    <source>
        <dbReference type="PROSITE" id="PS50894"/>
    </source>
</evidence>
<keyword evidence="26" id="KW-1185">Reference proteome</keyword>
<keyword evidence="18" id="KW-0175">Coiled coil</keyword>
<dbReference type="FunFam" id="1.10.287.130:FF:000004">
    <property type="entry name" value="Ethylene receptor 1"/>
    <property type="match status" value="1"/>
</dbReference>
<evidence type="ECO:0000256" key="9">
    <source>
        <dbReference type="ARBA" id="ARBA00022741"/>
    </source>
</evidence>
<dbReference type="EMBL" id="MDHN01000021">
    <property type="protein sequence ID" value="OFC70859.1"/>
    <property type="molecule type" value="Genomic_DNA"/>
</dbReference>
<feature type="domain" description="HPt" evidence="23">
    <location>
        <begin position="931"/>
        <end position="1026"/>
    </location>
</feature>
<feature type="transmembrane region" description="Helical" evidence="17">
    <location>
        <begin position="275"/>
        <end position="295"/>
    </location>
</feature>
<dbReference type="RefSeq" id="WP_070125251.1">
    <property type="nucleotide sequence ID" value="NZ_MDHN01000021.1"/>
</dbReference>
<evidence type="ECO:0000256" key="14">
    <source>
        <dbReference type="ARBA" id="ARBA00023136"/>
    </source>
</evidence>
<feature type="transmembrane region" description="Helical" evidence="17">
    <location>
        <begin position="121"/>
        <end position="140"/>
    </location>
</feature>
<dbReference type="Gene3D" id="1.20.120.160">
    <property type="entry name" value="HPT domain"/>
    <property type="match status" value="1"/>
</dbReference>
<evidence type="ECO:0000256" key="11">
    <source>
        <dbReference type="ARBA" id="ARBA00022840"/>
    </source>
</evidence>
<keyword evidence="6 16" id="KW-0597">Phosphoprotein</keyword>
<feature type="domain" description="PAS" evidence="21">
    <location>
        <begin position="418"/>
        <end position="461"/>
    </location>
</feature>
<dbReference type="SUPFAM" id="SSF52172">
    <property type="entry name" value="CheY-like"/>
    <property type="match status" value="1"/>
</dbReference>
<dbReference type="InterPro" id="IPR003661">
    <property type="entry name" value="HisK_dim/P_dom"/>
</dbReference>
<feature type="transmembrane region" description="Helical" evidence="17">
    <location>
        <begin position="95"/>
        <end position="114"/>
    </location>
</feature>
<feature type="modified residue" description="Phosphohistidine" evidence="15">
    <location>
        <position position="970"/>
    </location>
</feature>
<feature type="domain" description="MHYT" evidence="24">
    <location>
        <begin position="22"/>
        <end position="218"/>
    </location>
</feature>
<evidence type="ECO:0000256" key="8">
    <source>
        <dbReference type="ARBA" id="ARBA00022692"/>
    </source>
</evidence>
<dbReference type="InterPro" id="IPR036641">
    <property type="entry name" value="HPT_dom_sf"/>
</dbReference>
<evidence type="ECO:0000259" key="24">
    <source>
        <dbReference type="PROSITE" id="PS50924"/>
    </source>
</evidence>
<evidence type="ECO:0000256" key="12">
    <source>
        <dbReference type="ARBA" id="ARBA00022989"/>
    </source>
</evidence>
<dbReference type="CDD" id="cd00130">
    <property type="entry name" value="PAS"/>
    <property type="match status" value="2"/>
</dbReference>
<dbReference type="InterPro" id="IPR003594">
    <property type="entry name" value="HATPase_dom"/>
</dbReference>
<dbReference type="Gene3D" id="1.10.287.130">
    <property type="match status" value="1"/>
</dbReference>
<dbReference type="GO" id="GO:0005524">
    <property type="term" value="F:ATP binding"/>
    <property type="evidence" value="ECO:0007669"/>
    <property type="project" value="UniProtKB-KW"/>
</dbReference>
<evidence type="ECO:0000256" key="13">
    <source>
        <dbReference type="ARBA" id="ARBA00023012"/>
    </source>
</evidence>
<evidence type="ECO:0000256" key="6">
    <source>
        <dbReference type="ARBA" id="ARBA00022553"/>
    </source>
</evidence>
<dbReference type="PROSITE" id="PS50110">
    <property type="entry name" value="RESPONSE_REGULATORY"/>
    <property type="match status" value="1"/>
</dbReference>
<evidence type="ECO:0000256" key="18">
    <source>
        <dbReference type="SAM" id="Coils"/>
    </source>
</evidence>
<dbReference type="PANTHER" id="PTHR43047:SF72">
    <property type="entry name" value="OSMOSENSING HISTIDINE PROTEIN KINASE SLN1"/>
    <property type="match status" value="1"/>
</dbReference>
<dbReference type="InterPro" id="IPR004358">
    <property type="entry name" value="Sig_transdc_His_kin-like_C"/>
</dbReference>
<dbReference type="Pfam" id="PF00512">
    <property type="entry name" value="HisKA"/>
    <property type="match status" value="1"/>
</dbReference>
<dbReference type="CDD" id="cd17546">
    <property type="entry name" value="REC_hyHK_CKI1_RcsC-like"/>
    <property type="match status" value="1"/>
</dbReference>
<evidence type="ECO:0000256" key="1">
    <source>
        <dbReference type="ARBA" id="ARBA00000085"/>
    </source>
</evidence>
<feature type="transmembrane region" description="Helical" evidence="17">
    <location>
        <begin position="160"/>
        <end position="180"/>
    </location>
</feature>
<dbReference type="SMART" id="SM00388">
    <property type="entry name" value="HisKA"/>
    <property type="match status" value="1"/>
</dbReference>
<evidence type="ECO:0000256" key="17">
    <source>
        <dbReference type="PROSITE-ProRule" id="PRU00244"/>
    </source>
</evidence>
<dbReference type="SUPFAM" id="SSF47226">
    <property type="entry name" value="Histidine-containing phosphotransfer domain, HPT domain"/>
    <property type="match status" value="1"/>
</dbReference>
<dbReference type="InterPro" id="IPR013655">
    <property type="entry name" value="PAS_fold_3"/>
</dbReference>
<evidence type="ECO:0000256" key="10">
    <source>
        <dbReference type="ARBA" id="ARBA00022777"/>
    </source>
</evidence>
<dbReference type="CDD" id="cd00082">
    <property type="entry name" value="HisKA"/>
    <property type="match status" value="1"/>
</dbReference>
<dbReference type="EC" id="2.7.13.3" evidence="3"/>
<accession>A0A1E7ZBH1</accession>
<dbReference type="GO" id="GO:0000155">
    <property type="term" value="F:phosphorelay sensor kinase activity"/>
    <property type="evidence" value="ECO:0007669"/>
    <property type="project" value="InterPro"/>
</dbReference>
<dbReference type="InterPro" id="IPR001789">
    <property type="entry name" value="Sig_transdc_resp-reg_receiver"/>
</dbReference>
<dbReference type="Pfam" id="PF03707">
    <property type="entry name" value="MHYT"/>
    <property type="match status" value="3"/>
</dbReference>
<dbReference type="PROSITE" id="PS50113">
    <property type="entry name" value="PAC"/>
    <property type="match status" value="1"/>
</dbReference>
<dbReference type="SMART" id="SM00387">
    <property type="entry name" value="HATPase_c"/>
    <property type="match status" value="1"/>
</dbReference>
<dbReference type="Proteomes" id="UP000175691">
    <property type="component" value="Unassembled WGS sequence"/>
</dbReference>
<dbReference type="SMART" id="SM00086">
    <property type="entry name" value="PAC"/>
    <property type="match status" value="1"/>
</dbReference>
<feature type="coiled-coil region" evidence="18">
    <location>
        <begin position="517"/>
        <end position="544"/>
    </location>
</feature>
<dbReference type="GO" id="GO:0009927">
    <property type="term" value="F:histidine phosphotransfer kinase activity"/>
    <property type="evidence" value="ECO:0007669"/>
    <property type="project" value="TreeGrafter"/>
</dbReference>
<feature type="transmembrane region" description="Helical" evidence="17">
    <location>
        <begin position="192"/>
        <end position="211"/>
    </location>
</feature>
<evidence type="ECO:0000256" key="2">
    <source>
        <dbReference type="ARBA" id="ARBA00004429"/>
    </source>
</evidence>
<dbReference type="InterPro" id="IPR005330">
    <property type="entry name" value="MHYT_dom"/>
</dbReference>
<evidence type="ECO:0000259" key="19">
    <source>
        <dbReference type="PROSITE" id="PS50109"/>
    </source>
</evidence>
<dbReference type="PROSITE" id="PS50112">
    <property type="entry name" value="PAS"/>
    <property type="match status" value="2"/>
</dbReference>
<dbReference type="Gene3D" id="3.30.450.20">
    <property type="entry name" value="PAS domain"/>
    <property type="match status" value="2"/>
</dbReference>
<keyword evidence="5" id="KW-0997">Cell inner membrane</keyword>
<evidence type="ECO:0000256" key="15">
    <source>
        <dbReference type="PROSITE-ProRule" id="PRU00110"/>
    </source>
</evidence>
<dbReference type="Pfam" id="PF08447">
    <property type="entry name" value="PAS_3"/>
    <property type="match status" value="1"/>
</dbReference>
<comment type="catalytic activity">
    <reaction evidence="1">
        <text>ATP + protein L-histidine = ADP + protein N-phospho-L-histidine.</text>
        <dbReference type="EC" id="2.7.13.3"/>
    </reaction>
</comment>
<dbReference type="SMART" id="SM00448">
    <property type="entry name" value="REC"/>
    <property type="match status" value="1"/>
</dbReference>
<protein>
    <recommendedName>
        <fullName evidence="3">histidine kinase</fullName>
        <ecNumber evidence="3">2.7.13.3</ecNumber>
    </recommendedName>
</protein>
<dbReference type="InterPro" id="IPR036890">
    <property type="entry name" value="HATPase_C_sf"/>
</dbReference>
<dbReference type="InterPro" id="IPR005467">
    <property type="entry name" value="His_kinase_dom"/>
</dbReference>